<dbReference type="GO" id="GO:0031429">
    <property type="term" value="C:box H/ACA snoRNP complex"/>
    <property type="evidence" value="ECO:0007669"/>
    <property type="project" value="UniProtKB-UniRule"/>
</dbReference>
<evidence type="ECO:0000313" key="9">
    <source>
        <dbReference type="Proteomes" id="UP001233172"/>
    </source>
</evidence>
<dbReference type="Gene3D" id="3.30.1330.30">
    <property type="match status" value="1"/>
</dbReference>
<dbReference type="SUPFAM" id="SSF55315">
    <property type="entry name" value="L30e-like"/>
    <property type="match status" value="1"/>
</dbReference>
<evidence type="ECO:0000256" key="1">
    <source>
        <dbReference type="ARBA" id="ARBA00004604"/>
    </source>
</evidence>
<keyword evidence="9" id="KW-1185">Reference proteome</keyword>
<protein>
    <recommendedName>
        <fullName evidence="6">H/ACA ribonucleoprotein complex subunit 2</fullName>
    </recommendedName>
    <alternativeName>
        <fullName evidence="6">Nucleolar protein family A member 2</fullName>
    </alternativeName>
</protein>
<keyword evidence="5 6" id="KW-0687">Ribonucleoprotein</keyword>
<dbReference type="GO" id="GO:0031120">
    <property type="term" value="P:snRNA pseudouridine synthesis"/>
    <property type="evidence" value="ECO:0007669"/>
    <property type="project" value="UniProtKB-UniRule"/>
</dbReference>
<evidence type="ECO:0000256" key="6">
    <source>
        <dbReference type="RuleBase" id="RU366039"/>
    </source>
</evidence>
<dbReference type="Pfam" id="PF01248">
    <property type="entry name" value="Ribosomal_L7Ae"/>
    <property type="match status" value="1"/>
</dbReference>
<evidence type="ECO:0000256" key="5">
    <source>
        <dbReference type="ARBA" id="ARBA00023274"/>
    </source>
</evidence>
<dbReference type="GO" id="GO:0003723">
    <property type="term" value="F:RNA binding"/>
    <property type="evidence" value="ECO:0007669"/>
    <property type="project" value="UniProtKB-UniRule"/>
</dbReference>
<gene>
    <name evidence="8" type="ORF">Bpfe_031390</name>
</gene>
<evidence type="ECO:0000313" key="8">
    <source>
        <dbReference type="EMBL" id="KAK0039174.1"/>
    </source>
</evidence>
<keyword evidence="8" id="KW-0689">Ribosomal protein</keyword>
<dbReference type="GO" id="GO:0000398">
    <property type="term" value="P:mRNA splicing, via spliceosome"/>
    <property type="evidence" value="ECO:0007669"/>
    <property type="project" value="UniProtKB-UniRule"/>
</dbReference>
<dbReference type="InterPro" id="IPR004037">
    <property type="entry name" value="Ribosomal_eL8-like_CS"/>
</dbReference>
<comment type="caution">
    <text evidence="8">The sequence shown here is derived from an EMBL/GenBank/DDBJ whole genome shotgun (WGS) entry which is preliminary data.</text>
</comment>
<dbReference type="AlphaFoldDB" id="A0AAD8APK2"/>
<name>A0AAD8APK2_BIOPF</name>
<evidence type="ECO:0000256" key="3">
    <source>
        <dbReference type="ARBA" id="ARBA00022884"/>
    </source>
</evidence>
<dbReference type="InterPro" id="IPR018492">
    <property type="entry name" value="Ribosomal_eL8/Nhp2"/>
</dbReference>
<dbReference type="PRINTS" id="PR00881">
    <property type="entry name" value="L7ARS6FAMILY"/>
</dbReference>
<dbReference type="EMBL" id="JASAOG010000480">
    <property type="protein sequence ID" value="KAK0039174.1"/>
    <property type="molecule type" value="Genomic_DNA"/>
</dbReference>
<evidence type="ECO:0000256" key="2">
    <source>
        <dbReference type="ARBA" id="ARBA00007337"/>
    </source>
</evidence>
<comment type="subcellular location">
    <subcellularLocation>
        <location evidence="1 6">Nucleus</location>
        <location evidence="1 6">Nucleolus</location>
    </subcellularLocation>
</comment>
<keyword evidence="3 6" id="KW-0694">RNA-binding</keyword>
<keyword evidence="4 6" id="KW-0539">Nucleus</keyword>
<dbReference type="InterPro" id="IPR029064">
    <property type="entry name" value="Ribosomal_eL30-like_sf"/>
</dbReference>
<evidence type="ECO:0000259" key="7">
    <source>
        <dbReference type="Pfam" id="PF01248"/>
    </source>
</evidence>
<dbReference type="PROSITE" id="PS01082">
    <property type="entry name" value="RIBOSOMAL_L7AE"/>
    <property type="match status" value="1"/>
</dbReference>
<reference evidence="8" key="1">
    <citation type="journal article" date="2023" name="PLoS Negl. Trop. Dis.">
        <title>A genome sequence for Biomphalaria pfeifferi, the major vector snail for the human-infecting parasite Schistosoma mansoni.</title>
        <authorList>
            <person name="Bu L."/>
            <person name="Lu L."/>
            <person name="Laidemitt M.R."/>
            <person name="Zhang S.M."/>
            <person name="Mutuku M."/>
            <person name="Mkoji G."/>
            <person name="Steinauer M."/>
            <person name="Loker E.S."/>
        </authorList>
    </citation>
    <scope>NUCLEOTIDE SEQUENCE</scope>
    <source>
        <strain evidence="8">KasaAsao</strain>
    </source>
</reference>
<dbReference type="InterPro" id="IPR004038">
    <property type="entry name" value="Ribosomal_eL8/eL30/eS12/Gad45"/>
</dbReference>
<reference evidence="8" key="2">
    <citation type="submission" date="2023-04" db="EMBL/GenBank/DDBJ databases">
        <authorList>
            <person name="Bu L."/>
            <person name="Lu L."/>
            <person name="Laidemitt M.R."/>
            <person name="Zhang S.M."/>
            <person name="Mutuku M."/>
            <person name="Mkoji G."/>
            <person name="Steinauer M."/>
            <person name="Loker E.S."/>
        </authorList>
    </citation>
    <scope>NUCLEOTIDE SEQUENCE</scope>
    <source>
        <strain evidence="8">KasaAsao</strain>
        <tissue evidence="8">Whole Snail</tissue>
    </source>
</reference>
<evidence type="ECO:0000256" key="4">
    <source>
        <dbReference type="ARBA" id="ARBA00023242"/>
    </source>
</evidence>
<dbReference type="InterPro" id="IPR002415">
    <property type="entry name" value="H/ACA_rnp_Nhp2-like"/>
</dbReference>
<comment type="similarity">
    <text evidence="2 6">Belongs to the eukaryotic ribosomal protein eL8 family.</text>
</comment>
<sequence>MLMRDRNHRKIYPHMSATQTYTPASDEKVQKVLKLVQSLSKSSNIRKGINESTKCLNKGTSLFVVIACDAEPPELAAFLPIICEDKGVPFVHVPSKTALGIACGVHRPIVACTVYCPKDMDVLRLTEKVNEVLR</sequence>
<organism evidence="8 9">
    <name type="scientific">Biomphalaria pfeifferi</name>
    <name type="common">Bloodfluke planorb</name>
    <name type="synonym">Freshwater snail</name>
    <dbReference type="NCBI Taxonomy" id="112525"/>
    <lineage>
        <taxon>Eukaryota</taxon>
        <taxon>Metazoa</taxon>
        <taxon>Spiralia</taxon>
        <taxon>Lophotrochozoa</taxon>
        <taxon>Mollusca</taxon>
        <taxon>Gastropoda</taxon>
        <taxon>Heterobranchia</taxon>
        <taxon>Euthyneura</taxon>
        <taxon>Panpulmonata</taxon>
        <taxon>Hygrophila</taxon>
        <taxon>Lymnaeoidea</taxon>
        <taxon>Planorbidae</taxon>
        <taxon>Biomphalaria</taxon>
    </lineage>
</organism>
<dbReference type="PANTHER" id="PTHR23105">
    <property type="entry name" value="RIBOSOMAL PROTEIN L7AE FAMILY MEMBER"/>
    <property type="match status" value="1"/>
</dbReference>
<comment type="function">
    <text evidence="6">Common component of the spliceosome and rRNA processing machinery.</text>
</comment>
<dbReference type="GO" id="GO:0042254">
    <property type="term" value="P:ribosome biogenesis"/>
    <property type="evidence" value="ECO:0007669"/>
    <property type="project" value="InterPro"/>
</dbReference>
<comment type="function">
    <text evidence="6">Required for ribosome biogenesis. Part of a complex which catalyzes pseudouridylation of rRNA. This involves the isomerization of uridine such that the ribose is subsequently attached to C5, instead of the normal N1. Pseudouridine ('psi') residues may serve to stabilize the conformation of rRNAs.</text>
</comment>
<dbReference type="InterPro" id="IPR050257">
    <property type="entry name" value="eL8/uL1-like"/>
</dbReference>
<feature type="domain" description="Ribosomal protein eL8/eL30/eS12/Gadd45" evidence="7">
    <location>
        <begin position="31"/>
        <end position="122"/>
    </location>
</feature>
<accession>A0AAD8APK2</accession>
<dbReference type="GO" id="GO:0005840">
    <property type="term" value="C:ribosome"/>
    <property type="evidence" value="ECO:0007669"/>
    <property type="project" value="UniProtKB-KW"/>
</dbReference>
<proteinExistence type="inferred from homology"/>
<dbReference type="Proteomes" id="UP001233172">
    <property type="component" value="Unassembled WGS sequence"/>
</dbReference>
<dbReference type="PRINTS" id="PR00883">
    <property type="entry name" value="NUCLEARHMG"/>
</dbReference>